<protein>
    <recommendedName>
        <fullName evidence="8">Glycine dehydrogenase (decarboxylating)</fullName>
        <ecNumber evidence="8">1.4.4.2</ecNumber>
    </recommendedName>
    <alternativeName>
        <fullName evidence="8">Glycine cleavage system P-protein</fullName>
    </alternativeName>
    <alternativeName>
        <fullName evidence="8">Glycine decarboxylase</fullName>
    </alternativeName>
    <alternativeName>
        <fullName evidence="8">Glycine dehydrogenase (aminomethyl-transferring)</fullName>
    </alternativeName>
</protein>
<dbReference type="InterPro" id="IPR049316">
    <property type="entry name" value="GDC-P_C"/>
</dbReference>
<dbReference type="InterPro" id="IPR015421">
    <property type="entry name" value="PyrdxlP-dep_Trfase_major"/>
</dbReference>
<comment type="cofactor">
    <cofactor evidence="1 8 9">
        <name>pyridoxal 5'-phosphate</name>
        <dbReference type="ChEBI" id="CHEBI:597326"/>
    </cofactor>
</comment>
<dbReference type="Pfam" id="PF21478">
    <property type="entry name" value="GcvP2_C"/>
    <property type="match status" value="1"/>
</dbReference>
<dbReference type="InterPro" id="IPR049315">
    <property type="entry name" value="GDC-P_N"/>
</dbReference>
<keyword evidence="5 8" id="KW-0663">Pyridoxal phosphate</keyword>
<dbReference type="GO" id="GO:0019464">
    <property type="term" value="P:glycine decarboxylation via glycine cleavage system"/>
    <property type="evidence" value="ECO:0007669"/>
    <property type="project" value="UniProtKB-UniRule"/>
</dbReference>
<feature type="domain" description="Glycine cleavage system P-protein N-terminal" evidence="10">
    <location>
        <begin position="619"/>
        <end position="746"/>
    </location>
</feature>
<evidence type="ECO:0000256" key="6">
    <source>
        <dbReference type="ARBA" id="ARBA00023002"/>
    </source>
</evidence>
<dbReference type="FunFam" id="3.40.640.10:FF:000005">
    <property type="entry name" value="Glycine dehydrogenase (decarboxylating), mitochondrial"/>
    <property type="match status" value="1"/>
</dbReference>
<comment type="catalytic activity">
    <reaction evidence="7 8">
        <text>N(6)-[(R)-lipoyl]-L-lysyl-[glycine-cleavage complex H protein] + glycine + H(+) = N(6)-[(R)-S(8)-aminomethyldihydrolipoyl]-L-lysyl-[glycine-cleavage complex H protein] + CO2</text>
        <dbReference type="Rhea" id="RHEA:24304"/>
        <dbReference type="Rhea" id="RHEA-COMP:10494"/>
        <dbReference type="Rhea" id="RHEA-COMP:10495"/>
        <dbReference type="ChEBI" id="CHEBI:15378"/>
        <dbReference type="ChEBI" id="CHEBI:16526"/>
        <dbReference type="ChEBI" id="CHEBI:57305"/>
        <dbReference type="ChEBI" id="CHEBI:83099"/>
        <dbReference type="ChEBI" id="CHEBI:83143"/>
        <dbReference type="EC" id="1.4.4.2"/>
    </reaction>
</comment>
<dbReference type="InterPro" id="IPR003437">
    <property type="entry name" value="GcvP"/>
</dbReference>
<evidence type="ECO:0000313" key="12">
    <source>
        <dbReference type="EMBL" id="NUZ07766.1"/>
    </source>
</evidence>
<reference evidence="12 13" key="1">
    <citation type="submission" date="2020-06" db="EMBL/GenBank/DDBJ databases">
        <title>Schlegella sp. ID0723 isolated from air conditioner.</title>
        <authorList>
            <person name="Kim D.Y."/>
            <person name="Kim D.-U."/>
        </authorList>
    </citation>
    <scope>NUCLEOTIDE SEQUENCE [LARGE SCALE GENOMIC DNA]</scope>
    <source>
        <strain evidence="12 13">ID0723</strain>
    </source>
</reference>
<evidence type="ECO:0000256" key="1">
    <source>
        <dbReference type="ARBA" id="ARBA00001933"/>
    </source>
</evidence>
<comment type="caution">
    <text evidence="12">The sequence shown here is derived from an EMBL/GenBank/DDBJ whole genome shotgun (WGS) entry which is preliminary data.</text>
</comment>
<evidence type="ECO:0000313" key="13">
    <source>
        <dbReference type="Proteomes" id="UP000529637"/>
    </source>
</evidence>
<gene>
    <name evidence="8 12" type="primary">gcvP</name>
    <name evidence="12" type="ORF">HQN59_18545</name>
</gene>
<evidence type="ECO:0000256" key="4">
    <source>
        <dbReference type="ARBA" id="ARBA00011690"/>
    </source>
</evidence>
<dbReference type="PANTHER" id="PTHR11773">
    <property type="entry name" value="GLYCINE DEHYDROGENASE, DECARBOXYLATING"/>
    <property type="match status" value="1"/>
</dbReference>
<evidence type="ECO:0000256" key="3">
    <source>
        <dbReference type="ARBA" id="ARBA00010756"/>
    </source>
</evidence>
<name>A0A7Y6NR49_9BURK</name>
<proteinExistence type="inferred from homology"/>
<sequence>MLMSALQPLAELENPSEFVARHIGIDEAAERHMLSVIGATSRRALIDAVVPSSIARAAPMRLAPAVGEAAALAELRTIAAQNRVVRSHIGQGYHGTITPPVILRNVLENPAWYTAYTPYQAEISQGRLEALLNFQTMICDLTGLDVAGASMLDEATAAAEAMTLARRSVKSASQTIVVAGDCHPQTLEVLRTRAAPLGLTVAIADSAESWASLIAGGDYFAALAQYPATNGALHDLRADAPTIHSHGAALIVAADLLALTLITPPGEFGADIACGTTQRFGMPMCNGGPHAGYLAVRDAFKRSLPGRLVGVSIDNAGKIAYRLALQTREQHIRREKATSNICTAQVLPAVVASMYAVYHGPAGLTRIARRVAAYTAILAEGLGRLGWRARNPAAFDTLTVDSGEATAAIAARALDAGINLRRYPEWGDTMLGIALDETTTRDDVVALWRVFASEGQALPEFAEFERGVASLIPPELARTTPFLGHPVFNRYHSETEMLRYLRGLADKDLALDRTMIPLGSCTMKLNATSEMIPITWPEFANIHPFAPAEQRAGYAALASQLEAWLSQATGYAGVSLQPNAGSQGEYAGLLAIRAWHAARGEAHRNVCLIPESAHGTNPASAQMVGMKVVVTKCDADGNVDLADLRRQCEAHASDLAAVMITYPSTYGVFERRVKELCAIVHEHGGRVYVDGANMNALVGIAAPGEFGGDVSHLNLHKTFCIPHGGGGPGVGPVCVVDDLVPYLPGHRAGGVGGAEPAVGAVSAAPLGNAAVLPISWMYMRMMGSEGLAAATETAILSANYIAARLADHYELHFSGNVEGIKGGGVAHECILDLRPLKDATGGQQGITAEDVAKRLIDYGFHAPTLSFPVPGTLMVEPTESESRAELDRFCDAMIAIRAEIAKVESGQWPRDDNPLKNAPHTAEALLAADWPHVYSREEAAYPLASLRAQKYWSPVGRIDNAWGDRNLSCACPPVASYE</sequence>
<dbReference type="FunFam" id="3.40.640.10:FF:000007">
    <property type="entry name" value="glycine dehydrogenase (Decarboxylating), mitochondrial"/>
    <property type="match status" value="1"/>
</dbReference>
<dbReference type="InterPro" id="IPR020581">
    <property type="entry name" value="GDC_P"/>
</dbReference>
<dbReference type="Gene3D" id="3.90.1150.10">
    <property type="entry name" value="Aspartate Aminotransferase, domain 1"/>
    <property type="match status" value="2"/>
</dbReference>
<dbReference type="HAMAP" id="MF_00711">
    <property type="entry name" value="GcvP"/>
    <property type="match status" value="1"/>
</dbReference>
<dbReference type="NCBIfam" id="TIGR00461">
    <property type="entry name" value="gcvP"/>
    <property type="match status" value="1"/>
</dbReference>
<dbReference type="Proteomes" id="UP000529637">
    <property type="component" value="Unassembled WGS sequence"/>
</dbReference>
<dbReference type="CDD" id="cd00613">
    <property type="entry name" value="GDC-P"/>
    <property type="match status" value="2"/>
</dbReference>
<evidence type="ECO:0000256" key="8">
    <source>
        <dbReference type="HAMAP-Rule" id="MF_00711"/>
    </source>
</evidence>
<accession>A0A7Y6NR49</accession>
<dbReference type="GO" id="GO:0004375">
    <property type="term" value="F:glycine dehydrogenase (decarboxylating) activity"/>
    <property type="evidence" value="ECO:0007669"/>
    <property type="project" value="UniProtKB-EC"/>
</dbReference>
<dbReference type="PANTHER" id="PTHR11773:SF1">
    <property type="entry name" value="GLYCINE DEHYDROGENASE (DECARBOXYLATING), MITOCHONDRIAL"/>
    <property type="match status" value="1"/>
</dbReference>
<feature type="domain" description="Glycine dehydrogenase C-terminal" evidence="11">
    <location>
        <begin position="790"/>
        <end position="920"/>
    </location>
</feature>
<organism evidence="12 13">
    <name type="scientific">Piscinibacter koreensis</name>
    <dbReference type="NCBI Taxonomy" id="2742824"/>
    <lineage>
        <taxon>Bacteria</taxon>
        <taxon>Pseudomonadati</taxon>
        <taxon>Pseudomonadota</taxon>
        <taxon>Betaproteobacteria</taxon>
        <taxon>Burkholderiales</taxon>
        <taxon>Sphaerotilaceae</taxon>
        <taxon>Piscinibacter</taxon>
    </lineage>
</organism>
<evidence type="ECO:0000256" key="7">
    <source>
        <dbReference type="ARBA" id="ARBA00049026"/>
    </source>
</evidence>
<comment type="similarity">
    <text evidence="3 8">Belongs to the GcvP family.</text>
</comment>
<dbReference type="GO" id="GO:0016594">
    <property type="term" value="F:glycine binding"/>
    <property type="evidence" value="ECO:0007669"/>
    <property type="project" value="TreeGrafter"/>
</dbReference>
<dbReference type="SUPFAM" id="SSF53383">
    <property type="entry name" value="PLP-dependent transferases"/>
    <property type="match status" value="2"/>
</dbReference>
<dbReference type="AlphaFoldDB" id="A0A7Y6NR49"/>
<dbReference type="EMBL" id="JABWMJ010000009">
    <property type="protein sequence ID" value="NUZ07766.1"/>
    <property type="molecule type" value="Genomic_DNA"/>
</dbReference>
<dbReference type="InterPro" id="IPR015424">
    <property type="entry name" value="PyrdxlP-dep_Trfase"/>
</dbReference>
<evidence type="ECO:0000259" key="10">
    <source>
        <dbReference type="Pfam" id="PF02347"/>
    </source>
</evidence>
<feature type="modified residue" description="N6-(pyridoxal phosphate)lysine" evidence="8 9">
    <location>
        <position position="717"/>
    </location>
</feature>
<dbReference type="RefSeq" id="WP_176070611.1">
    <property type="nucleotide sequence ID" value="NZ_JABWMJ010000009.1"/>
</dbReference>
<evidence type="ECO:0000256" key="9">
    <source>
        <dbReference type="PIRSR" id="PIRSR603437-50"/>
    </source>
</evidence>
<evidence type="ECO:0000256" key="5">
    <source>
        <dbReference type="ARBA" id="ARBA00022898"/>
    </source>
</evidence>
<dbReference type="GO" id="GO:0005829">
    <property type="term" value="C:cytosol"/>
    <property type="evidence" value="ECO:0007669"/>
    <property type="project" value="TreeGrafter"/>
</dbReference>
<dbReference type="GO" id="GO:0030170">
    <property type="term" value="F:pyridoxal phosphate binding"/>
    <property type="evidence" value="ECO:0007669"/>
    <property type="project" value="TreeGrafter"/>
</dbReference>
<keyword evidence="6 8" id="KW-0560">Oxidoreductase</keyword>
<dbReference type="InterPro" id="IPR015422">
    <property type="entry name" value="PyrdxlP-dep_Trfase_small"/>
</dbReference>
<dbReference type="Pfam" id="PF02347">
    <property type="entry name" value="GDC-P"/>
    <property type="match status" value="2"/>
</dbReference>
<evidence type="ECO:0000256" key="2">
    <source>
        <dbReference type="ARBA" id="ARBA00003788"/>
    </source>
</evidence>
<keyword evidence="13" id="KW-1185">Reference proteome</keyword>
<comment type="function">
    <text evidence="2 8">The glycine cleavage system catalyzes the degradation of glycine. The P protein binds the alpha-amino group of glycine through its pyridoxal phosphate cofactor; CO(2) is released and the remaining methylamine moiety is then transferred to the lipoamide cofactor of the H protein.</text>
</comment>
<evidence type="ECO:0000259" key="11">
    <source>
        <dbReference type="Pfam" id="PF21478"/>
    </source>
</evidence>
<comment type="subunit">
    <text evidence="4 8">The glycine cleavage system is composed of four proteins: P, T, L and H.</text>
</comment>
<dbReference type="Gene3D" id="3.40.640.10">
    <property type="entry name" value="Type I PLP-dependent aspartate aminotransferase-like (Major domain)"/>
    <property type="match status" value="2"/>
</dbReference>
<dbReference type="GO" id="GO:0005960">
    <property type="term" value="C:glycine cleavage complex"/>
    <property type="evidence" value="ECO:0007669"/>
    <property type="project" value="TreeGrafter"/>
</dbReference>
<feature type="domain" description="Glycine cleavage system P-protein N-terminal" evidence="10">
    <location>
        <begin position="21"/>
        <end position="451"/>
    </location>
</feature>
<dbReference type="EC" id="1.4.4.2" evidence="8"/>